<dbReference type="AlphaFoldDB" id="A0A0C9TH87"/>
<evidence type="ECO:0000256" key="1">
    <source>
        <dbReference type="SAM" id="MobiDB-lite"/>
    </source>
</evidence>
<reference evidence="3" key="2">
    <citation type="submission" date="2015-01" db="EMBL/GenBank/DDBJ databases">
        <title>Evolutionary Origins and Diversification of the Mycorrhizal Mutualists.</title>
        <authorList>
            <consortium name="DOE Joint Genome Institute"/>
            <consortium name="Mycorrhizal Genomics Consortium"/>
            <person name="Kohler A."/>
            <person name="Kuo A."/>
            <person name="Nagy L.G."/>
            <person name="Floudas D."/>
            <person name="Copeland A."/>
            <person name="Barry K.W."/>
            <person name="Cichocki N."/>
            <person name="Veneault-Fourrey C."/>
            <person name="LaButti K."/>
            <person name="Lindquist E.A."/>
            <person name="Lipzen A."/>
            <person name="Lundell T."/>
            <person name="Morin E."/>
            <person name="Murat C."/>
            <person name="Riley R."/>
            <person name="Ohm R."/>
            <person name="Sun H."/>
            <person name="Tunlid A."/>
            <person name="Henrissat B."/>
            <person name="Grigoriev I.V."/>
            <person name="Hibbett D.S."/>
            <person name="Martin F."/>
        </authorList>
    </citation>
    <scope>NUCLEOTIDE SEQUENCE [LARGE SCALE GENOMIC DNA]</scope>
    <source>
        <strain evidence="3">ATCC 200175</strain>
    </source>
</reference>
<dbReference type="OrthoDB" id="5420143at2759"/>
<dbReference type="HOGENOM" id="CLU_107694_0_0_1"/>
<proteinExistence type="predicted"/>
<feature type="non-terminal residue" evidence="2">
    <location>
        <position position="1"/>
    </location>
</feature>
<gene>
    <name evidence="2" type="ORF">PAXINDRAFT_158434</name>
</gene>
<accession>A0A0C9TH87</accession>
<dbReference type="EMBL" id="KN819912">
    <property type="protein sequence ID" value="KIJ07377.1"/>
    <property type="molecule type" value="Genomic_DNA"/>
</dbReference>
<protein>
    <submittedName>
        <fullName evidence="2">Uncharacterized protein</fullName>
    </submittedName>
</protein>
<reference evidence="2 3" key="1">
    <citation type="submission" date="2014-06" db="EMBL/GenBank/DDBJ databases">
        <authorList>
            <consortium name="DOE Joint Genome Institute"/>
            <person name="Kuo A."/>
            <person name="Kohler A."/>
            <person name="Nagy L.G."/>
            <person name="Floudas D."/>
            <person name="Copeland A."/>
            <person name="Barry K.W."/>
            <person name="Cichocki N."/>
            <person name="Veneault-Fourrey C."/>
            <person name="LaButti K."/>
            <person name="Lindquist E.A."/>
            <person name="Lipzen A."/>
            <person name="Lundell T."/>
            <person name="Morin E."/>
            <person name="Murat C."/>
            <person name="Sun H."/>
            <person name="Tunlid A."/>
            <person name="Henrissat B."/>
            <person name="Grigoriev I.V."/>
            <person name="Hibbett D.S."/>
            <person name="Martin F."/>
            <person name="Nordberg H.P."/>
            <person name="Cantor M.N."/>
            <person name="Hua S.X."/>
        </authorList>
    </citation>
    <scope>NUCLEOTIDE SEQUENCE [LARGE SCALE GENOMIC DNA]</scope>
    <source>
        <strain evidence="2 3">ATCC 200175</strain>
    </source>
</reference>
<name>A0A0C9TH87_PAXIN</name>
<evidence type="ECO:0000313" key="3">
    <source>
        <dbReference type="Proteomes" id="UP000053647"/>
    </source>
</evidence>
<dbReference type="Proteomes" id="UP000053647">
    <property type="component" value="Unassembled WGS sequence"/>
</dbReference>
<organism evidence="2 3">
    <name type="scientific">Paxillus involutus ATCC 200175</name>
    <dbReference type="NCBI Taxonomy" id="664439"/>
    <lineage>
        <taxon>Eukaryota</taxon>
        <taxon>Fungi</taxon>
        <taxon>Dikarya</taxon>
        <taxon>Basidiomycota</taxon>
        <taxon>Agaricomycotina</taxon>
        <taxon>Agaricomycetes</taxon>
        <taxon>Agaricomycetidae</taxon>
        <taxon>Boletales</taxon>
        <taxon>Paxilineae</taxon>
        <taxon>Paxillaceae</taxon>
        <taxon>Paxillus</taxon>
    </lineage>
</organism>
<keyword evidence="3" id="KW-1185">Reference proteome</keyword>
<sequence>MTVGTPVGAITGSPVTLTWAGNSSDPAYFTFELTNPLFNYDFAIANNVQTSEGSLSLTLPQVPVGGGYTLLSIATEIRNPSLVVDTFPVGNFYSNINQIYGQSSEFSIGAPGTNSTTTATFTTPAASGSPASTGTVPAVPTAPAPSGTTTASASPSSSS</sequence>
<feature type="region of interest" description="Disordered" evidence="1">
    <location>
        <begin position="117"/>
        <end position="159"/>
    </location>
</feature>
<evidence type="ECO:0000313" key="2">
    <source>
        <dbReference type="EMBL" id="KIJ07377.1"/>
    </source>
</evidence>